<dbReference type="Gene3D" id="3.40.50.300">
    <property type="entry name" value="P-loop containing nucleotide triphosphate hydrolases"/>
    <property type="match status" value="1"/>
</dbReference>
<dbReference type="AlphaFoldDB" id="A0A848M9T3"/>
<evidence type="ECO:0000256" key="1">
    <source>
        <dbReference type="ARBA" id="ARBA00006611"/>
    </source>
</evidence>
<sequence>MNQQHRNILSLLLQAHEFRASDLHISVQSPPVFRIDGALKSMNEPAITREEAWEMAKQLLGSEKMVDFQSTGEQDFSYSLGQSCRFRINIYRQRGQVSIAARIIPAQIPSFSDLGLPPILSTLADKPQGLILVTGPTGSGKSSTLAAMIHYLNQNTRKHIVTLEDPIEYLHPHGNCLVDQREVGLDTLSFSNGLRAALRQDPDVILVGEMRDLETIRAAITAAETGHLVLATLHTSDAPGTIERIIDVFPGEQQTQIRIQLASVLVAVVTQRLFPRSAGQGRVCATEILINTPGVANLIRSEKCHQIKNMMQTGRALGMHTLEMSIQEYVKAGLILPIHARPFLMEVTS</sequence>
<dbReference type="InterPro" id="IPR006321">
    <property type="entry name" value="PilT/PilU"/>
</dbReference>
<evidence type="ECO:0000259" key="2">
    <source>
        <dbReference type="PROSITE" id="PS00662"/>
    </source>
</evidence>
<protein>
    <submittedName>
        <fullName evidence="3">Type IV pilus twitching motility protein PilT</fullName>
    </submittedName>
</protein>
<dbReference type="EMBL" id="JABBPN010000011">
    <property type="protein sequence ID" value="NMO96663.1"/>
    <property type="molecule type" value="Genomic_DNA"/>
</dbReference>
<evidence type="ECO:0000313" key="4">
    <source>
        <dbReference type="Proteomes" id="UP000565468"/>
    </source>
</evidence>
<dbReference type="PROSITE" id="PS00662">
    <property type="entry name" value="T2SP_E"/>
    <property type="match status" value="1"/>
</dbReference>
<dbReference type="PANTHER" id="PTHR30486">
    <property type="entry name" value="TWITCHING MOTILITY PROTEIN PILT"/>
    <property type="match status" value="1"/>
</dbReference>
<dbReference type="CDD" id="cd01131">
    <property type="entry name" value="PilT"/>
    <property type="match status" value="1"/>
</dbReference>
<dbReference type="NCBIfam" id="TIGR01420">
    <property type="entry name" value="pilT_fam"/>
    <property type="match status" value="1"/>
</dbReference>
<reference evidence="3 4" key="1">
    <citation type="submission" date="2020-04" db="EMBL/GenBank/DDBJ databases">
        <title>Paenibacillus algicola sp. nov., a novel marine bacterium producing alginate lyase.</title>
        <authorList>
            <person name="Huang H."/>
        </authorList>
    </citation>
    <scope>NUCLEOTIDE SEQUENCE [LARGE SCALE GENOMIC DNA]</scope>
    <source>
        <strain evidence="3 4">L7-75</strain>
    </source>
</reference>
<dbReference type="Proteomes" id="UP000565468">
    <property type="component" value="Unassembled WGS sequence"/>
</dbReference>
<proteinExistence type="inferred from homology"/>
<organism evidence="3 4">
    <name type="scientific">Paenibacillus lemnae</name>
    <dbReference type="NCBI Taxonomy" id="1330551"/>
    <lineage>
        <taxon>Bacteria</taxon>
        <taxon>Bacillati</taxon>
        <taxon>Bacillota</taxon>
        <taxon>Bacilli</taxon>
        <taxon>Bacillales</taxon>
        <taxon>Paenibacillaceae</taxon>
        <taxon>Paenibacillus</taxon>
    </lineage>
</organism>
<dbReference type="SMART" id="SM00382">
    <property type="entry name" value="AAA"/>
    <property type="match status" value="1"/>
</dbReference>
<gene>
    <name evidence="3" type="ORF">HII30_12865</name>
</gene>
<dbReference type="GO" id="GO:0005524">
    <property type="term" value="F:ATP binding"/>
    <property type="evidence" value="ECO:0007669"/>
    <property type="project" value="InterPro"/>
</dbReference>
<comment type="caution">
    <text evidence="3">The sequence shown here is derived from an EMBL/GenBank/DDBJ whole genome shotgun (WGS) entry which is preliminary data.</text>
</comment>
<keyword evidence="4" id="KW-1185">Reference proteome</keyword>
<accession>A0A848M9T3</accession>
<dbReference type="GO" id="GO:0016887">
    <property type="term" value="F:ATP hydrolysis activity"/>
    <property type="evidence" value="ECO:0007669"/>
    <property type="project" value="InterPro"/>
</dbReference>
<dbReference type="InterPro" id="IPR027417">
    <property type="entry name" value="P-loop_NTPase"/>
</dbReference>
<feature type="domain" description="Bacterial type II secretion system protein E" evidence="2">
    <location>
        <begin position="198"/>
        <end position="212"/>
    </location>
</feature>
<dbReference type="InterPro" id="IPR050921">
    <property type="entry name" value="T4SS_GSP_E_ATPase"/>
</dbReference>
<dbReference type="InterPro" id="IPR003593">
    <property type="entry name" value="AAA+_ATPase"/>
</dbReference>
<dbReference type="Pfam" id="PF00437">
    <property type="entry name" value="T2SSE"/>
    <property type="match status" value="1"/>
</dbReference>
<dbReference type="SUPFAM" id="SSF52540">
    <property type="entry name" value="P-loop containing nucleoside triphosphate hydrolases"/>
    <property type="match status" value="1"/>
</dbReference>
<name>A0A848M9T3_PAELE</name>
<dbReference type="RefSeq" id="WP_169505453.1">
    <property type="nucleotide sequence ID" value="NZ_JABBPN010000011.1"/>
</dbReference>
<dbReference type="Gene3D" id="3.30.450.90">
    <property type="match status" value="1"/>
</dbReference>
<evidence type="ECO:0000313" key="3">
    <source>
        <dbReference type="EMBL" id="NMO96663.1"/>
    </source>
</evidence>
<comment type="similarity">
    <text evidence="1">Belongs to the GSP E family.</text>
</comment>
<dbReference type="InterPro" id="IPR001482">
    <property type="entry name" value="T2SS/T4SS_dom"/>
</dbReference>